<dbReference type="AlphaFoldDB" id="A0A9X7W2P0"/>
<dbReference type="RefSeq" id="WP_206658713.1">
    <property type="nucleotide sequence ID" value="NZ_CP071182.1"/>
</dbReference>
<dbReference type="Proteomes" id="UP000663505">
    <property type="component" value="Chromosome"/>
</dbReference>
<dbReference type="SUPFAM" id="SSF55469">
    <property type="entry name" value="FMN-dependent nitroreductase-like"/>
    <property type="match status" value="1"/>
</dbReference>
<evidence type="ECO:0000313" key="1">
    <source>
        <dbReference type="EMBL" id="QSO49402.1"/>
    </source>
</evidence>
<dbReference type="EMBL" id="CP071182">
    <property type="protein sequence ID" value="QSO49402.1"/>
    <property type="molecule type" value="Genomic_DNA"/>
</dbReference>
<gene>
    <name evidence="1" type="ORF">JZ786_11040</name>
</gene>
<accession>A0A9X7W2P0</accession>
<sequence length="553" mass="61998">MQLSDFLNDLHFHIDNVRPPDMSVDWDDAPLPFKLYQGLPVVDLPSDISLPTKPGQTIREVSGLLWYTYGLTAVCQAVLPPAEGVERMSTMQLLRRYVPSGGGLYPSELYVYLKIDGLPWGIYHYDVAHHRLVCLREGNYDAYLERALGHRCLLSSCFGAVFISTLFWKNFYKYNNFSYRLQGLDAGVLIGQLLEVCKHYGYEGTVYLQFLDTALNHLLGLNAAEESVYALVPLSHRDAAYLSNADDFRGPECETDEHLCGELPRLLHRYYLKSKKVLEYPTITAMNDASMFHSTGSFVEAKSEPQTAPPLADRVKSPHPMKSRARRVVALPKPGCQSQDFGGAFDTASNAVFEAACRQRYSPGLEFVPEKVSLEEVALLLWESMSSFGRPADGTVRLGELALESGFGLSIACCIHGIDGLDDGAYIYDSEAHTLLLLREGDHRMELQKGMSMPNVNLFQVPLCVHLVGHRDFYQKAFCCRGYRMQQMEVGMLLQRLLLTASAIGLEGHPLLGYDENVCDDIYDFSQSGQTCLVQVPVGHYRKTSRFEVPLRA</sequence>
<reference evidence="1 2" key="1">
    <citation type="submission" date="2021-02" db="EMBL/GenBank/DDBJ databases">
        <title>Alicyclobacillus curvatus sp. nov. and Alicyclobacillus mengziensis sp. nov., two acidophilic bacteria isolated from acid mine drainage.</title>
        <authorList>
            <person name="Huang Y."/>
        </authorList>
    </citation>
    <scope>NUCLEOTIDE SEQUENCE [LARGE SCALE GENOMIC DNA]</scope>
    <source>
        <strain evidence="1 2">S30H14</strain>
    </source>
</reference>
<dbReference type="InterPro" id="IPR020051">
    <property type="entry name" value="SagB-type_dehydrogenase"/>
</dbReference>
<name>A0A9X7W2P0_9BACL</name>
<dbReference type="Gene3D" id="3.40.109.10">
    <property type="entry name" value="NADH Oxidase"/>
    <property type="match status" value="2"/>
</dbReference>
<proteinExistence type="predicted"/>
<keyword evidence="2" id="KW-1185">Reference proteome</keyword>
<organism evidence="1 2">
    <name type="scientific">Alicyclobacillus mengziensis</name>
    <dbReference type="NCBI Taxonomy" id="2931921"/>
    <lineage>
        <taxon>Bacteria</taxon>
        <taxon>Bacillati</taxon>
        <taxon>Bacillota</taxon>
        <taxon>Bacilli</taxon>
        <taxon>Bacillales</taxon>
        <taxon>Alicyclobacillaceae</taxon>
        <taxon>Alicyclobacillus</taxon>
    </lineage>
</organism>
<dbReference type="CDD" id="cd02142">
    <property type="entry name" value="McbC_SagB-like_oxidoreductase"/>
    <property type="match status" value="1"/>
</dbReference>
<protein>
    <submittedName>
        <fullName evidence="1">SagB family peptide dehydrogenase</fullName>
    </submittedName>
</protein>
<dbReference type="PANTHER" id="PTHR43745:SF2">
    <property type="entry name" value="NITROREDUCTASE MJ1384-RELATED"/>
    <property type="match status" value="1"/>
</dbReference>
<dbReference type="NCBIfam" id="TIGR03605">
    <property type="entry name" value="antibiot_sagB"/>
    <property type="match status" value="1"/>
</dbReference>
<dbReference type="KEGG" id="afx:JZ786_11040"/>
<dbReference type="InterPro" id="IPR000415">
    <property type="entry name" value="Nitroreductase-like"/>
</dbReference>
<dbReference type="InterPro" id="IPR052544">
    <property type="entry name" value="Bacteriocin_Proc_Enz"/>
</dbReference>
<dbReference type="PANTHER" id="PTHR43745">
    <property type="entry name" value="NITROREDUCTASE MJ1384-RELATED"/>
    <property type="match status" value="1"/>
</dbReference>
<evidence type="ECO:0000313" key="2">
    <source>
        <dbReference type="Proteomes" id="UP000663505"/>
    </source>
</evidence>
<dbReference type="GO" id="GO:0016491">
    <property type="term" value="F:oxidoreductase activity"/>
    <property type="evidence" value="ECO:0007669"/>
    <property type="project" value="InterPro"/>
</dbReference>